<dbReference type="EMBL" id="CP144696">
    <property type="protein sequence ID" value="WVZ09616.1"/>
    <property type="molecule type" value="Genomic_DNA"/>
</dbReference>
<proteinExistence type="predicted"/>
<name>A0AAQ3RYZ9_VIGMU</name>
<dbReference type="AlphaFoldDB" id="A0AAQ3RYZ9"/>
<gene>
    <name evidence="1" type="ORF">V8G54_014146</name>
</gene>
<evidence type="ECO:0000313" key="1">
    <source>
        <dbReference type="EMBL" id="WVZ09616.1"/>
    </source>
</evidence>
<accession>A0AAQ3RYZ9</accession>
<evidence type="ECO:0000313" key="2">
    <source>
        <dbReference type="Proteomes" id="UP001374535"/>
    </source>
</evidence>
<protein>
    <submittedName>
        <fullName evidence="1">Uncharacterized protein</fullName>
    </submittedName>
</protein>
<organism evidence="1 2">
    <name type="scientific">Vigna mungo</name>
    <name type="common">Black gram</name>
    <name type="synonym">Phaseolus mungo</name>
    <dbReference type="NCBI Taxonomy" id="3915"/>
    <lineage>
        <taxon>Eukaryota</taxon>
        <taxon>Viridiplantae</taxon>
        <taxon>Streptophyta</taxon>
        <taxon>Embryophyta</taxon>
        <taxon>Tracheophyta</taxon>
        <taxon>Spermatophyta</taxon>
        <taxon>Magnoliopsida</taxon>
        <taxon>eudicotyledons</taxon>
        <taxon>Gunneridae</taxon>
        <taxon>Pentapetalae</taxon>
        <taxon>rosids</taxon>
        <taxon>fabids</taxon>
        <taxon>Fabales</taxon>
        <taxon>Fabaceae</taxon>
        <taxon>Papilionoideae</taxon>
        <taxon>50 kb inversion clade</taxon>
        <taxon>NPAAA clade</taxon>
        <taxon>indigoferoid/millettioid clade</taxon>
        <taxon>Phaseoleae</taxon>
        <taxon>Vigna</taxon>
    </lineage>
</organism>
<sequence length="134" mass="15654">MQWMWLVTNLKPTIGFNKTNDNLWKIQIIVDSNLKNICLVNKLEPTVCCLQVIQCLPHITIGSENDGFKSFRNVGNLQQEHDSVMHFINIIEVKIDGKQYYKIPAMEMPQCYGMVRFSWWLMAVITTHSNRSHQ</sequence>
<reference evidence="1 2" key="1">
    <citation type="journal article" date="2023" name="Life. Sci Alliance">
        <title>Evolutionary insights into 3D genome organization and epigenetic landscape of Vigna mungo.</title>
        <authorList>
            <person name="Junaid A."/>
            <person name="Singh B."/>
            <person name="Bhatia S."/>
        </authorList>
    </citation>
    <scope>NUCLEOTIDE SEQUENCE [LARGE SCALE GENOMIC DNA]</scope>
    <source>
        <strain evidence="1">Urdbean</strain>
    </source>
</reference>
<dbReference type="Proteomes" id="UP001374535">
    <property type="component" value="Chromosome 5"/>
</dbReference>
<keyword evidence="2" id="KW-1185">Reference proteome</keyword>